<comment type="caution">
    <text evidence="1">The sequence shown here is derived from an EMBL/GenBank/DDBJ whole genome shotgun (WGS) entry which is preliminary data.</text>
</comment>
<dbReference type="Proteomes" id="UP000273252">
    <property type="component" value="Unassembled WGS sequence"/>
</dbReference>
<name>A0A3A6R2M9_9VIBR</name>
<sequence length="79" mass="9221">ILIGTLAHTYLILLGLLSEVLDIHMKFQANTVKNRRVLSYFTLGKQVLKNKYLVITMSSWRRTINTFCQKIQLAQELRI</sequence>
<gene>
    <name evidence="1" type="ORF">DZ860_00005</name>
</gene>
<evidence type="ECO:0000313" key="1">
    <source>
        <dbReference type="EMBL" id="RJX75109.1"/>
    </source>
</evidence>
<accession>A0A3A6R2M9</accession>
<protein>
    <submittedName>
        <fullName evidence="1">Uncharacterized protein</fullName>
    </submittedName>
</protein>
<organism evidence="1 2">
    <name type="scientific">Vibrio sinensis</name>
    <dbReference type="NCBI Taxonomy" id="2302434"/>
    <lineage>
        <taxon>Bacteria</taxon>
        <taxon>Pseudomonadati</taxon>
        <taxon>Pseudomonadota</taxon>
        <taxon>Gammaproteobacteria</taxon>
        <taxon>Vibrionales</taxon>
        <taxon>Vibrionaceae</taxon>
        <taxon>Vibrio</taxon>
    </lineage>
</organism>
<dbReference type="EMBL" id="QVMU01000001">
    <property type="protein sequence ID" value="RJX75109.1"/>
    <property type="molecule type" value="Genomic_DNA"/>
</dbReference>
<keyword evidence="2" id="KW-1185">Reference proteome</keyword>
<dbReference type="AlphaFoldDB" id="A0A3A6R2M9"/>
<feature type="non-terminal residue" evidence="1">
    <location>
        <position position="1"/>
    </location>
</feature>
<evidence type="ECO:0000313" key="2">
    <source>
        <dbReference type="Proteomes" id="UP000273252"/>
    </source>
</evidence>
<proteinExistence type="predicted"/>
<reference evidence="1 2" key="1">
    <citation type="submission" date="2018-08" db="EMBL/GenBank/DDBJ databases">
        <title>Vibrio isolated from the Eastern China Marginal Seas.</title>
        <authorList>
            <person name="Li Y."/>
        </authorList>
    </citation>
    <scope>NUCLEOTIDE SEQUENCE [LARGE SCALE GENOMIC DNA]</scope>
    <source>
        <strain evidence="1 2">BEI233</strain>
    </source>
</reference>